<dbReference type="EMBL" id="NBCO01000013">
    <property type="protein sequence ID" value="ORC89141.1"/>
    <property type="molecule type" value="Genomic_DNA"/>
</dbReference>
<accession>A0A1X0NX03</accession>
<evidence type="ECO:0000313" key="4">
    <source>
        <dbReference type="Proteomes" id="UP000192257"/>
    </source>
</evidence>
<dbReference type="PANTHER" id="PTHR42663:SF6">
    <property type="entry name" value="HYDROLASE C777.06C-RELATED"/>
    <property type="match status" value="1"/>
</dbReference>
<evidence type="ECO:0000256" key="1">
    <source>
        <dbReference type="SAM" id="MobiDB-lite"/>
    </source>
</evidence>
<dbReference type="SUPFAM" id="SSF56281">
    <property type="entry name" value="Metallo-hydrolase/oxidoreductase"/>
    <property type="match status" value="1"/>
</dbReference>
<dbReference type="Pfam" id="PF12706">
    <property type="entry name" value="Lactamase_B_2"/>
    <property type="match status" value="1"/>
</dbReference>
<dbReference type="VEuPathDB" id="TriTrypDB:TM35_000131450"/>
<protein>
    <submittedName>
        <fullName evidence="3">PhnP protein</fullName>
    </submittedName>
</protein>
<comment type="caution">
    <text evidence="3">The sequence shown here is derived from an EMBL/GenBank/DDBJ whole genome shotgun (WGS) entry which is preliminary data.</text>
</comment>
<dbReference type="STRING" id="67003.A0A1X0NX03"/>
<feature type="region of interest" description="Disordered" evidence="1">
    <location>
        <begin position="192"/>
        <end position="217"/>
    </location>
</feature>
<dbReference type="Gene3D" id="3.60.15.10">
    <property type="entry name" value="Ribonuclease Z/Hydroxyacylglutathione hydrolase-like"/>
    <property type="match status" value="1"/>
</dbReference>
<feature type="domain" description="Metallo-beta-lactamase" evidence="2">
    <location>
        <begin position="79"/>
        <end position="161"/>
    </location>
</feature>
<dbReference type="RefSeq" id="XP_028883207.1">
    <property type="nucleotide sequence ID" value="XM_029025361.1"/>
</dbReference>
<keyword evidence="4" id="KW-1185">Reference proteome</keyword>
<feature type="compositionally biased region" description="Polar residues" evidence="1">
    <location>
        <begin position="194"/>
        <end position="213"/>
    </location>
</feature>
<dbReference type="PANTHER" id="PTHR42663">
    <property type="entry name" value="HYDROLASE C777.06C-RELATED-RELATED"/>
    <property type="match status" value="1"/>
</dbReference>
<organism evidence="3 4">
    <name type="scientific">Trypanosoma theileri</name>
    <dbReference type="NCBI Taxonomy" id="67003"/>
    <lineage>
        <taxon>Eukaryota</taxon>
        <taxon>Discoba</taxon>
        <taxon>Euglenozoa</taxon>
        <taxon>Kinetoplastea</taxon>
        <taxon>Metakinetoplastina</taxon>
        <taxon>Trypanosomatida</taxon>
        <taxon>Trypanosomatidae</taxon>
        <taxon>Trypanosoma</taxon>
    </lineage>
</organism>
<dbReference type="OrthoDB" id="341300at2759"/>
<sequence length="371" mass="40706">MEFVRAVIVGAGASTSTPMLSCIASGTPCSNCMDALTYQPSILRNSNNDDKSYISKSRNHRLNPCFLLQLRHPTDHTIHNILIDCGKTFRESAIKVFPSFGVSDLSAVLLTHDHADAVFGLDDLREFNRPDTPLEVFGDERTLRCMKNVYPYLFPKDGPAVVGAWRKNKTGFIAAIKWDSFTPLEKLTIHIPSRVSQTPNGDSTPETKTPSIDTSEENHSTSVAWSVVPIPVLHGRDYYSNAFLIPLHSANETPRLLLYVSDISVVDEAFFKNVAHAKTLLGVPVTTPIEVLVLDMLSHHVYFAHLSVEAAIQAAQEIKAKKTFFVGMAHSLNYTALTQHLGELGFGESMAVGFDGCVVADNSEGGLHPNL</sequence>
<dbReference type="InterPro" id="IPR001279">
    <property type="entry name" value="Metallo-B-lactamas"/>
</dbReference>
<dbReference type="AlphaFoldDB" id="A0A1X0NX03"/>
<proteinExistence type="predicted"/>
<dbReference type="GeneID" id="39985141"/>
<name>A0A1X0NX03_9TRYP</name>
<evidence type="ECO:0000259" key="2">
    <source>
        <dbReference type="Pfam" id="PF12706"/>
    </source>
</evidence>
<reference evidence="3 4" key="1">
    <citation type="submission" date="2017-03" db="EMBL/GenBank/DDBJ databases">
        <title>An alternative strategy for trypanosome survival in the mammalian bloodstream revealed through genome and transcriptome analysis of the ubiquitous bovine parasite Trypanosoma (Megatrypanum) theileri.</title>
        <authorList>
            <person name="Kelly S."/>
            <person name="Ivens A."/>
            <person name="Mott A."/>
            <person name="O'Neill E."/>
            <person name="Emms D."/>
            <person name="Macleod O."/>
            <person name="Voorheis P."/>
            <person name="Matthews J."/>
            <person name="Matthews K."/>
            <person name="Carrington M."/>
        </authorList>
    </citation>
    <scope>NUCLEOTIDE SEQUENCE [LARGE SCALE GENOMIC DNA]</scope>
    <source>
        <strain evidence="3">Edinburgh</strain>
    </source>
</reference>
<gene>
    <name evidence="3" type="ORF">TM35_000131450</name>
</gene>
<dbReference type="InterPro" id="IPR036866">
    <property type="entry name" value="RibonucZ/Hydroxyglut_hydro"/>
</dbReference>
<evidence type="ECO:0000313" key="3">
    <source>
        <dbReference type="EMBL" id="ORC89141.1"/>
    </source>
</evidence>
<dbReference type="Proteomes" id="UP000192257">
    <property type="component" value="Unassembled WGS sequence"/>
</dbReference>